<keyword evidence="3" id="KW-1185">Reference proteome</keyword>
<organism evidence="2 3">
    <name type="scientific">Rhodococcus qingshengii JCM 15477</name>
    <dbReference type="NCBI Taxonomy" id="1303681"/>
    <lineage>
        <taxon>Bacteria</taxon>
        <taxon>Bacillati</taxon>
        <taxon>Actinomycetota</taxon>
        <taxon>Actinomycetes</taxon>
        <taxon>Mycobacteriales</taxon>
        <taxon>Nocardiaceae</taxon>
        <taxon>Rhodococcus</taxon>
        <taxon>Rhodococcus erythropolis group</taxon>
    </lineage>
</organism>
<name>A0AB38RNX2_RHOSG</name>
<evidence type="ECO:0000313" key="3">
    <source>
        <dbReference type="Proteomes" id="UP000831484"/>
    </source>
</evidence>
<geneLocation type="plasmid" evidence="2 3">
    <name>pdjl-6-5</name>
</geneLocation>
<dbReference type="PROSITE" id="PS51819">
    <property type="entry name" value="VOC"/>
    <property type="match status" value="1"/>
</dbReference>
<dbReference type="InterPro" id="IPR004360">
    <property type="entry name" value="Glyas_Fos-R_dOase_dom"/>
</dbReference>
<dbReference type="InterPro" id="IPR029068">
    <property type="entry name" value="Glyas_Bleomycin-R_OHBP_Dase"/>
</dbReference>
<dbReference type="InterPro" id="IPR037523">
    <property type="entry name" value="VOC_core"/>
</dbReference>
<reference evidence="3" key="1">
    <citation type="journal article" date="2022" name="Environ. Microbiol.">
        <title>Functional analysis, diversity, and distribution of carbendazim hydrolases MheI and CbmA, responsible for the initial step in carbendazim degradation.</title>
        <authorList>
            <person name="Zhang M."/>
            <person name="Bai X."/>
            <person name="Li Q."/>
            <person name="Zhang L."/>
            <person name="Zhu Q."/>
            <person name="Gao S."/>
            <person name="Ke Z."/>
            <person name="Jiang M."/>
            <person name="Hu J."/>
            <person name="Qiu J."/>
            <person name="Hong Q."/>
        </authorList>
    </citation>
    <scope>NUCLEOTIDE SEQUENCE [LARGE SCALE GENOMIC DNA]</scope>
    <source>
        <strain evidence="3">djl-6</strain>
    </source>
</reference>
<feature type="domain" description="VOC" evidence="1">
    <location>
        <begin position="10"/>
        <end position="125"/>
    </location>
</feature>
<dbReference type="EMBL" id="CP096568">
    <property type="protein sequence ID" value="UPU46927.1"/>
    <property type="molecule type" value="Genomic_DNA"/>
</dbReference>
<dbReference type="InterPro" id="IPR052164">
    <property type="entry name" value="Anthracycline_SecMetBiosynth"/>
</dbReference>
<dbReference type="Gene3D" id="3.10.180.10">
    <property type="entry name" value="2,3-Dihydroxybiphenyl 1,2-Dioxygenase, domain 1"/>
    <property type="match status" value="1"/>
</dbReference>
<evidence type="ECO:0000313" key="2">
    <source>
        <dbReference type="EMBL" id="UPU46927.1"/>
    </source>
</evidence>
<accession>A0AB38RNX2</accession>
<gene>
    <name evidence="2" type="ORF">M0639_34430</name>
</gene>
<dbReference type="PANTHER" id="PTHR33993">
    <property type="entry name" value="GLYOXALASE-RELATED"/>
    <property type="match status" value="1"/>
</dbReference>
<dbReference type="AlphaFoldDB" id="A0AB38RNX2"/>
<dbReference type="Proteomes" id="UP000831484">
    <property type="component" value="Plasmid pdjl-6-5"/>
</dbReference>
<dbReference type="Pfam" id="PF00903">
    <property type="entry name" value="Glyoxalase"/>
    <property type="match status" value="1"/>
</dbReference>
<keyword evidence="2" id="KW-0614">Plasmid</keyword>
<evidence type="ECO:0000259" key="1">
    <source>
        <dbReference type="PROSITE" id="PS51819"/>
    </source>
</evidence>
<dbReference type="CDD" id="cd07247">
    <property type="entry name" value="SgaA_N_like"/>
    <property type="match status" value="1"/>
</dbReference>
<protein>
    <recommendedName>
        <fullName evidence="1">VOC domain-containing protein</fullName>
    </recommendedName>
</protein>
<proteinExistence type="predicted"/>
<dbReference type="SUPFAM" id="SSF54593">
    <property type="entry name" value="Glyoxalase/Bleomycin resistance protein/Dihydroxybiphenyl dioxygenase"/>
    <property type="match status" value="1"/>
</dbReference>
<sequence>MTDLNTQHNRVVWFDVPVADLDRAIKFYGAVLAINVSKESFDGVSFAVLEHGPGNGGCLVPGAGEVSSTQGILVYFNVDRRIRDAVAKTESNGGRVVQPIHGIGPHGFRAIVLDSEGNRIVLHSQSDA</sequence>
<dbReference type="RefSeq" id="WP_054802625.1">
    <property type="nucleotide sequence ID" value="NZ_CP096568.1"/>
</dbReference>
<dbReference type="PANTHER" id="PTHR33993:SF2">
    <property type="entry name" value="VOC DOMAIN-CONTAINING PROTEIN"/>
    <property type="match status" value="1"/>
</dbReference>